<evidence type="ECO:0000259" key="2">
    <source>
        <dbReference type="PROSITE" id="PS51740"/>
    </source>
</evidence>
<evidence type="ECO:0000256" key="1">
    <source>
        <dbReference type="PROSITE-ProRule" id="PRU01076"/>
    </source>
</evidence>
<dbReference type="GO" id="GO:0003677">
    <property type="term" value="F:DNA binding"/>
    <property type="evidence" value="ECO:0007669"/>
    <property type="project" value="UniProtKB-UniRule"/>
</dbReference>
<keyword evidence="1" id="KW-0238">DNA-binding</keyword>
<dbReference type="InterPro" id="IPR007159">
    <property type="entry name" value="SpoVT-AbrB_dom"/>
</dbReference>
<proteinExistence type="predicted"/>
<gene>
    <name evidence="3" type="ORF">BECKFW1821A_GA0114235_100430</name>
</gene>
<dbReference type="PROSITE" id="PS51740">
    <property type="entry name" value="SPOVT_ABRB"/>
    <property type="match status" value="1"/>
</dbReference>
<dbReference type="SMART" id="SM00966">
    <property type="entry name" value="SpoVT_AbrB"/>
    <property type="match status" value="1"/>
</dbReference>
<dbReference type="EMBL" id="CAADEW010000004">
    <property type="protein sequence ID" value="VFJ43479.1"/>
    <property type="molecule type" value="Genomic_DNA"/>
</dbReference>
<accession>A0A450RWJ1</accession>
<dbReference type="Gene3D" id="2.10.260.10">
    <property type="match status" value="1"/>
</dbReference>
<dbReference type="NCBIfam" id="TIGR01439">
    <property type="entry name" value="lp_hng_hel_AbrB"/>
    <property type="match status" value="1"/>
</dbReference>
<name>A0A450RWJ1_9GAMM</name>
<evidence type="ECO:0000313" key="3">
    <source>
        <dbReference type="EMBL" id="VFJ43479.1"/>
    </source>
</evidence>
<dbReference type="InterPro" id="IPR037914">
    <property type="entry name" value="SpoVT-AbrB_sf"/>
</dbReference>
<dbReference type="SUPFAM" id="SSF89447">
    <property type="entry name" value="AbrB/MazE/MraZ-like"/>
    <property type="match status" value="1"/>
</dbReference>
<organism evidence="3">
    <name type="scientific">Candidatus Kentrum sp. FW</name>
    <dbReference type="NCBI Taxonomy" id="2126338"/>
    <lineage>
        <taxon>Bacteria</taxon>
        <taxon>Pseudomonadati</taxon>
        <taxon>Pseudomonadota</taxon>
        <taxon>Gammaproteobacteria</taxon>
        <taxon>Candidatus Kentrum</taxon>
    </lineage>
</organism>
<reference evidence="3" key="1">
    <citation type="submission" date="2019-02" db="EMBL/GenBank/DDBJ databases">
        <authorList>
            <person name="Gruber-Vodicka R. H."/>
            <person name="Seah K. B. B."/>
        </authorList>
    </citation>
    <scope>NUCLEOTIDE SEQUENCE</scope>
    <source>
        <strain evidence="3">BECK_BZ15</strain>
    </source>
</reference>
<sequence>MKVTTKGQVTVPVRIRDYLGIAPHSDVDFRITDGAVVLVKHEVERGNRDRFSALRGVLKGVRTTQQWMRETRGD</sequence>
<dbReference type="AlphaFoldDB" id="A0A450RWJ1"/>
<protein>
    <submittedName>
        <fullName evidence="3">Transcriptional regulator, AbrB family</fullName>
    </submittedName>
</protein>
<feature type="domain" description="SpoVT-AbrB" evidence="2">
    <location>
        <begin position="1"/>
        <end position="43"/>
    </location>
</feature>